<feature type="domain" description="MacB-like periplasmic core" evidence="10">
    <location>
        <begin position="26"/>
        <end position="187"/>
    </location>
</feature>
<feature type="domain" description="ABC3 transporter permease C-terminal" evidence="9">
    <location>
        <begin position="251"/>
        <end position="359"/>
    </location>
</feature>
<feature type="transmembrane region" description="Helical" evidence="8">
    <location>
        <begin position="251"/>
        <end position="270"/>
    </location>
</feature>
<evidence type="ECO:0000256" key="2">
    <source>
        <dbReference type="ARBA" id="ARBA00022448"/>
    </source>
</evidence>
<dbReference type="AlphaFoldDB" id="A0AAJ6AL07"/>
<keyword evidence="12" id="KW-1185">Reference proteome</keyword>
<evidence type="ECO:0000256" key="4">
    <source>
        <dbReference type="ARBA" id="ARBA00022692"/>
    </source>
</evidence>
<comment type="subcellular location">
    <subcellularLocation>
        <location evidence="1">Cell membrane</location>
        <topology evidence="1">Multi-pass membrane protein</topology>
    </subcellularLocation>
</comment>
<evidence type="ECO:0000256" key="3">
    <source>
        <dbReference type="ARBA" id="ARBA00022475"/>
    </source>
</evidence>
<keyword evidence="4 8" id="KW-0812">Transmembrane</keyword>
<dbReference type="RefSeq" id="WP_279674735.1">
    <property type="nucleotide sequence ID" value="NZ_CP122566.1"/>
</dbReference>
<dbReference type="InterPro" id="IPR025857">
    <property type="entry name" value="MacB_PCD"/>
</dbReference>
<proteinExistence type="inferred from homology"/>
<gene>
    <name evidence="11" type="ORF">QDX21_11005</name>
</gene>
<evidence type="ECO:0000259" key="9">
    <source>
        <dbReference type="Pfam" id="PF02687"/>
    </source>
</evidence>
<comment type="similarity">
    <text evidence="7">Belongs to the ABC-4 integral membrane protein family.</text>
</comment>
<evidence type="ECO:0000259" key="10">
    <source>
        <dbReference type="Pfam" id="PF12704"/>
    </source>
</evidence>
<evidence type="ECO:0000256" key="5">
    <source>
        <dbReference type="ARBA" id="ARBA00022989"/>
    </source>
</evidence>
<dbReference type="GO" id="GO:0005886">
    <property type="term" value="C:plasma membrane"/>
    <property type="evidence" value="ECO:0007669"/>
    <property type="project" value="UniProtKB-SubCell"/>
</dbReference>
<evidence type="ECO:0000256" key="7">
    <source>
        <dbReference type="ARBA" id="ARBA00038076"/>
    </source>
</evidence>
<protein>
    <submittedName>
        <fullName evidence="11">ABC transporter permease</fullName>
    </submittedName>
</protein>
<keyword evidence="6 8" id="KW-0472">Membrane</keyword>
<dbReference type="InterPro" id="IPR051125">
    <property type="entry name" value="ABC-4/HrtB_transporter"/>
</dbReference>
<keyword evidence="3" id="KW-1003">Cell membrane</keyword>
<keyword evidence="5 8" id="KW-1133">Transmembrane helix</keyword>
<keyword evidence="2" id="KW-0813">Transport</keyword>
<dbReference type="PANTHER" id="PTHR43738">
    <property type="entry name" value="ABC TRANSPORTER, MEMBRANE PROTEIN"/>
    <property type="match status" value="1"/>
</dbReference>
<evidence type="ECO:0000313" key="11">
    <source>
        <dbReference type="EMBL" id="WGH92813.1"/>
    </source>
</evidence>
<sequence length="367" mass="38089">MFLAVREIFHATGRFSLITAVIAMMTLLLIMLTGLTAGLGAQNTSALQALDADRVVFSAEQNPDGSTAVPSFANSQITASQAEDWAEANGVDQVAGLGATQTTMETDSTSSIALLSLPEGTAIPSGETVRPGTALVSQSVAHDHELRVGETITLGSEQVEVAGMSEDEYYSHSPVVWTDTDTWTAATHQHADAETIVGTVLLVQGTEPDEADGLWSTTAANTDTLAVTTQESFSALPAHQSEQGSLVSMQGFLYVISALVIVSFLTVWTLQRTRELSVLRALGASGSYLFKDALGQAGIILAVGVIIGTLAGGGLGALAAGVLPFELTWLTLFGPMVGIWVLGMIGGLIATRKVATVNPLEALGTAA</sequence>
<dbReference type="EMBL" id="CP122566">
    <property type="protein sequence ID" value="WGH92813.1"/>
    <property type="molecule type" value="Genomic_DNA"/>
</dbReference>
<feature type="transmembrane region" description="Helical" evidence="8">
    <location>
        <begin position="329"/>
        <end position="350"/>
    </location>
</feature>
<name>A0AAJ6AL07_9MICC</name>
<dbReference type="PANTHER" id="PTHR43738:SF1">
    <property type="entry name" value="HEMIN TRANSPORT SYSTEM PERMEASE PROTEIN HRTB-RELATED"/>
    <property type="match status" value="1"/>
</dbReference>
<dbReference type="Proteomes" id="UP001224674">
    <property type="component" value="Chromosome"/>
</dbReference>
<reference evidence="11 12" key="1">
    <citation type="submission" date="2023-03" db="EMBL/GenBank/DDBJ databases">
        <title>Complete genome sequences of several Auritidibacter ignavus strains isolated from ear infections.</title>
        <authorList>
            <person name="Baehr T."/>
            <person name="Baumhoegger A.M."/>
        </authorList>
    </citation>
    <scope>NUCLEOTIDE SEQUENCE [LARGE SCALE GENOMIC DNA]</scope>
    <source>
        <strain evidence="11 12">BABAE-6</strain>
    </source>
</reference>
<evidence type="ECO:0000256" key="6">
    <source>
        <dbReference type="ARBA" id="ARBA00023136"/>
    </source>
</evidence>
<dbReference type="Pfam" id="PF12704">
    <property type="entry name" value="MacB_PCD"/>
    <property type="match status" value="1"/>
</dbReference>
<dbReference type="InterPro" id="IPR003838">
    <property type="entry name" value="ABC3_permease_C"/>
</dbReference>
<dbReference type="Pfam" id="PF02687">
    <property type="entry name" value="FtsX"/>
    <property type="match status" value="1"/>
</dbReference>
<organism evidence="11 12">
    <name type="scientific">Auritidibacter ignavus</name>
    <dbReference type="NCBI Taxonomy" id="678932"/>
    <lineage>
        <taxon>Bacteria</taxon>
        <taxon>Bacillati</taxon>
        <taxon>Actinomycetota</taxon>
        <taxon>Actinomycetes</taxon>
        <taxon>Micrococcales</taxon>
        <taxon>Micrococcaceae</taxon>
        <taxon>Auritidibacter</taxon>
    </lineage>
</organism>
<evidence type="ECO:0000313" key="12">
    <source>
        <dbReference type="Proteomes" id="UP001224674"/>
    </source>
</evidence>
<evidence type="ECO:0000256" key="8">
    <source>
        <dbReference type="SAM" id="Phobius"/>
    </source>
</evidence>
<accession>A0AAJ6AL07</accession>
<feature type="transmembrane region" description="Helical" evidence="8">
    <location>
        <begin position="15"/>
        <end position="39"/>
    </location>
</feature>
<feature type="transmembrane region" description="Helical" evidence="8">
    <location>
        <begin position="299"/>
        <end position="323"/>
    </location>
</feature>
<evidence type="ECO:0000256" key="1">
    <source>
        <dbReference type="ARBA" id="ARBA00004651"/>
    </source>
</evidence>